<dbReference type="AlphaFoldDB" id="A0A2V1MY00"/>
<name>A0A2V1MY00_9LACO</name>
<dbReference type="SUPFAM" id="SSF53448">
    <property type="entry name" value="Nucleotide-diphospho-sugar transferases"/>
    <property type="match status" value="1"/>
</dbReference>
<dbReference type="PANTHER" id="PTHR43685:SF2">
    <property type="entry name" value="GLYCOSYLTRANSFERASE 2-LIKE DOMAIN-CONTAINING PROTEIN"/>
    <property type="match status" value="1"/>
</dbReference>
<dbReference type="PANTHER" id="PTHR43685">
    <property type="entry name" value="GLYCOSYLTRANSFERASE"/>
    <property type="match status" value="1"/>
</dbReference>
<accession>A0A2V1MY00</accession>
<dbReference type="Proteomes" id="UP000245080">
    <property type="component" value="Unassembled WGS sequence"/>
</dbReference>
<dbReference type="CDD" id="cd00761">
    <property type="entry name" value="Glyco_tranf_GTA_type"/>
    <property type="match status" value="1"/>
</dbReference>
<dbReference type="OrthoDB" id="396512at2"/>
<dbReference type="Gene3D" id="3.90.550.10">
    <property type="entry name" value="Spore Coat Polysaccharide Biosynthesis Protein SpsA, Chain A"/>
    <property type="match status" value="1"/>
</dbReference>
<proteinExistence type="predicted"/>
<dbReference type="RefSeq" id="WP_109250763.1">
    <property type="nucleotide sequence ID" value="NZ_QCXQ01000005.1"/>
</dbReference>
<evidence type="ECO:0000259" key="1">
    <source>
        <dbReference type="Pfam" id="PF00535"/>
    </source>
</evidence>
<keyword evidence="3" id="KW-1185">Reference proteome</keyword>
<feature type="domain" description="Glycosyltransferase 2-like" evidence="1">
    <location>
        <begin position="4"/>
        <end position="133"/>
    </location>
</feature>
<dbReference type="Pfam" id="PF00535">
    <property type="entry name" value="Glycos_transf_2"/>
    <property type="match status" value="1"/>
</dbReference>
<evidence type="ECO:0000313" key="2">
    <source>
        <dbReference type="EMBL" id="PWF99662.1"/>
    </source>
</evidence>
<reference evidence="2 3" key="1">
    <citation type="journal article" date="2018" name="Int. J. Syst. Evol. Microbiol.">
        <title>Lactobacillus bambusae sp. nov., isolated from a traditional fermented Ma-bamboo shoots of Taiwan.</title>
        <authorList>
            <person name="Wang L.-T."/>
        </authorList>
    </citation>
    <scope>NUCLEOTIDE SEQUENCE [LARGE SCALE GENOMIC DNA]</scope>
    <source>
        <strain evidence="2 3">BS-W1</strain>
    </source>
</reference>
<dbReference type="InterPro" id="IPR029044">
    <property type="entry name" value="Nucleotide-diphossugar_trans"/>
</dbReference>
<organism evidence="2 3">
    <name type="scientific">Levilactobacillus bambusae</name>
    <dbReference type="NCBI Taxonomy" id="2024736"/>
    <lineage>
        <taxon>Bacteria</taxon>
        <taxon>Bacillati</taxon>
        <taxon>Bacillota</taxon>
        <taxon>Bacilli</taxon>
        <taxon>Lactobacillales</taxon>
        <taxon>Lactobacillaceae</taxon>
        <taxon>Levilactobacillus</taxon>
    </lineage>
</organism>
<evidence type="ECO:0000313" key="3">
    <source>
        <dbReference type="Proteomes" id="UP000245080"/>
    </source>
</evidence>
<dbReference type="InterPro" id="IPR050834">
    <property type="entry name" value="Glycosyltransf_2"/>
</dbReference>
<comment type="caution">
    <text evidence="2">The sequence shown here is derived from an EMBL/GenBank/DDBJ whole genome shotgun (WGS) entry which is preliminary data.</text>
</comment>
<protein>
    <recommendedName>
        <fullName evidence="1">Glycosyltransferase 2-like domain-containing protein</fullName>
    </recommendedName>
</protein>
<dbReference type="InterPro" id="IPR001173">
    <property type="entry name" value="Glyco_trans_2-like"/>
</dbReference>
<gene>
    <name evidence="2" type="ORF">DCM90_07550</name>
</gene>
<dbReference type="EMBL" id="QCXQ01000005">
    <property type="protein sequence ID" value="PWF99662.1"/>
    <property type="molecule type" value="Genomic_DNA"/>
</dbReference>
<sequence>MFISVIVPYQNAAAYLPRFVADLAAQTYPNFDVIFINDGSTDQGPKTLSRVLAKTTLQAQQLSQPARGVSTARNLGLRQASGEYVIFADADDRLKPNYLMTLAERAFETHADIVGGQAVTRNKRGRSVIIGQAGSYEGSEALMSQFLTGTIPMNLWTKLIRRSLATQVTFDSTLCINEDRWYLYQIIQRATRGQFVATVIYDYQVNANSASRQPRFHPKYLDIATVARRIEAGSQRQHPRLARQQAYLNQMDLLRREIRGHAEPSRMRTLRNELTRLSQSGLGLSPVQRLEDFGWRYCWPVYRRLIGMDVHLYG</sequence>